<comment type="caution">
    <text evidence="1">The sequence shown here is derived from an EMBL/GenBank/DDBJ whole genome shotgun (WGS) entry which is preliminary data.</text>
</comment>
<accession>A0A561QHG0</accession>
<dbReference type="RefSeq" id="WP_145641114.1">
    <property type="nucleotide sequence ID" value="NZ_VIWP01000007.1"/>
</dbReference>
<organism evidence="1 2">
    <name type="scientific">Neorhizobium alkalisoli</name>
    <dbReference type="NCBI Taxonomy" id="528178"/>
    <lineage>
        <taxon>Bacteria</taxon>
        <taxon>Pseudomonadati</taxon>
        <taxon>Pseudomonadota</taxon>
        <taxon>Alphaproteobacteria</taxon>
        <taxon>Hyphomicrobiales</taxon>
        <taxon>Rhizobiaceae</taxon>
        <taxon>Rhizobium/Agrobacterium group</taxon>
        <taxon>Neorhizobium</taxon>
    </lineage>
</organism>
<evidence type="ECO:0000313" key="1">
    <source>
        <dbReference type="EMBL" id="TWF49823.1"/>
    </source>
</evidence>
<sequence length="77" mass="8996">MANEPVDMIMPMLREMRSEMNEQFSRIDQRIGDVEDELKSVRKMLVADTLMSKLATGDFEKRISTLETDVQRLMKDT</sequence>
<dbReference type="AlphaFoldDB" id="A0A561QHG0"/>
<proteinExistence type="predicted"/>
<name>A0A561QHG0_9HYPH</name>
<dbReference type="OrthoDB" id="7916371at2"/>
<dbReference type="EMBL" id="VIWP01000007">
    <property type="protein sequence ID" value="TWF49823.1"/>
    <property type="molecule type" value="Genomic_DNA"/>
</dbReference>
<keyword evidence="2" id="KW-1185">Reference proteome</keyword>
<reference evidence="1 2" key="1">
    <citation type="submission" date="2019-06" db="EMBL/GenBank/DDBJ databases">
        <title>Sorghum-associated microbial communities from plants grown in Nebraska, USA.</title>
        <authorList>
            <person name="Schachtman D."/>
        </authorList>
    </citation>
    <scope>NUCLEOTIDE SEQUENCE [LARGE SCALE GENOMIC DNA]</scope>
    <source>
        <strain evidence="1 2">1225</strain>
    </source>
</reference>
<evidence type="ECO:0000313" key="2">
    <source>
        <dbReference type="Proteomes" id="UP000320653"/>
    </source>
</evidence>
<dbReference type="Proteomes" id="UP000320653">
    <property type="component" value="Unassembled WGS sequence"/>
</dbReference>
<protein>
    <submittedName>
        <fullName evidence="1">Uncharacterized protein</fullName>
    </submittedName>
</protein>
<gene>
    <name evidence="1" type="ORF">FHW37_107190</name>
</gene>